<dbReference type="eggNOG" id="COG1501">
    <property type="taxonomic scope" value="Bacteria"/>
</dbReference>
<name>A0A060R7L0_9BACT</name>
<evidence type="ECO:0000256" key="1">
    <source>
        <dbReference type="ARBA" id="ARBA00007806"/>
    </source>
</evidence>
<keyword evidence="2 4" id="KW-0378">Hydrolase</keyword>
<dbReference type="PANTHER" id="PTHR43053:SF4">
    <property type="entry name" value="MYOGENESIS-REGULATING GLYCOSIDASE"/>
    <property type="match status" value="1"/>
</dbReference>
<keyword evidence="3 4" id="KW-0326">Glycosidase</keyword>
<comment type="similarity">
    <text evidence="1 4">Belongs to the glycosyl hydrolase 31 family.</text>
</comment>
<dbReference type="CDD" id="cd06592">
    <property type="entry name" value="GH31_NET37"/>
    <property type="match status" value="1"/>
</dbReference>
<dbReference type="GO" id="GO:0005975">
    <property type="term" value="P:carbohydrate metabolic process"/>
    <property type="evidence" value="ECO:0007669"/>
    <property type="project" value="InterPro"/>
</dbReference>
<evidence type="ECO:0000256" key="4">
    <source>
        <dbReference type="RuleBase" id="RU361185"/>
    </source>
</evidence>
<proteinExistence type="inferred from homology"/>
<dbReference type="Pfam" id="PF01055">
    <property type="entry name" value="Glyco_hydro_31_2nd"/>
    <property type="match status" value="1"/>
</dbReference>
<dbReference type="HOGENOM" id="CLU_008294_2_0_10"/>
<dbReference type="EC" id="3.2.1.20" evidence="8"/>
<dbReference type="PATRIC" id="fig|1433126.3.peg.1174"/>
<dbReference type="SUPFAM" id="SSF51445">
    <property type="entry name" value="(Trans)glycosidases"/>
    <property type="match status" value="1"/>
</dbReference>
<dbReference type="SUPFAM" id="SSF51011">
    <property type="entry name" value="Glycosyl hydrolase domain"/>
    <property type="match status" value="1"/>
</dbReference>
<dbReference type="Proteomes" id="UP000027616">
    <property type="component" value="Chromosome I"/>
</dbReference>
<dbReference type="InterPro" id="IPR013780">
    <property type="entry name" value="Glyco_hydro_b"/>
</dbReference>
<dbReference type="InterPro" id="IPR048395">
    <property type="entry name" value="Glyco_hydro_31_C"/>
</dbReference>
<sequence>MRKHMMLLFAALTLVATAQNKSTVDILGGEKWYGAATALGSRMPLENVARMSLSVDNMNNQTAPFLVSNLGRYIYSRSPFVFEIKDNKIVIDSPGERVDVVRAGKNLREAFALARNKHFAGSGKIPDKSFFEVAQWNTWIELMYNQNQGDIENYADQIIAAGFEPGIIMIDDNWQRYYGNFEFKAEKFTDPHAMVERLHRQGFKVMLWVCPFVSADSPEFRELSKKGFLIKKKGTAQAAVIQWWNGYSGCYDLTNPEAYRYLVGQLKEVQSKYGVDGFKFDAGDPHFYNPAEQDFYRADALATDHTLAWAKLGLEFPYNEYRACWMMQGEPLVQRLGDKNYSWGALKLLIPEMLNAGLMGYAYTCPDMIGGGQFSSFLNVTPANIDQTLIVRSAQLHALMPMMQFSVAPWRVLDKEHLRYCAQAANLHKKFAPYILELAQESARTGEPIVRSMEYMFPHKGFSDCTDQFMLGAKYLVAPIMSADGKRTVRLPQGVWLDDLGRKHRGPLVLELHAPLDRLPYFEKSESVITSTIKKITTKKKK</sequence>
<feature type="chain" id="PRO_5001586133" evidence="5">
    <location>
        <begin position="19"/>
        <end position="542"/>
    </location>
</feature>
<dbReference type="Gene3D" id="3.20.20.80">
    <property type="entry name" value="Glycosidases"/>
    <property type="match status" value="1"/>
</dbReference>
<evidence type="ECO:0000259" key="6">
    <source>
        <dbReference type="Pfam" id="PF01055"/>
    </source>
</evidence>
<reference evidence="8 9" key="1">
    <citation type="journal article" date="2015" name="Genome Announc.">
        <title>Complete Genome Sequence of the Novel Leech Symbiont Mucinivorans hirudinis M3T.</title>
        <authorList>
            <person name="Nelson M.C."/>
            <person name="Bomar L."/>
            <person name="Graf J."/>
        </authorList>
    </citation>
    <scope>NUCLEOTIDE SEQUENCE [LARGE SCALE GENOMIC DNA]</scope>
    <source>
        <strain evidence="9">M3</strain>
    </source>
</reference>
<evidence type="ECO:0000256" key="2">
    <source>
        <dbReference type="ARBA" id="ARBA00022801"/>
    </source>
</evidence>
<dbReference type="InterPro" id="IPR050985">
    <property type="entry name" value="Alpha-glycosidase_related"/>
</dbReference>
<dbReference type="EMBL" id="HG934468">
    <property type="protein sequence ID" value="CDN31276.1"/>
    <property type="molecule type" value="Genomic_DNA"/>
</dbReference>
<evidence type="ECO:0000313" key="8">
    <source>
        <dbReference type="EMBL" id="CDN31276.1"/>
    </source>
</evidence>
<evidence type="ECO:0000256" key="3">
    <source>
        <dbReference type="ARBA" id="ARBA00023295"/>
    </source>
</evidence>
<dbReference type="InterPro" id="IPR017853">
    <property type="entry name" value="GH"/>
</dbReference>
<dbReference type="AlphaFoldDB" id="A0A060R7L0"/>
<keyword evidence="9" id="KW-1185">Reference proteome</keyword>
<evidence type="ECO:0000313" key="9">
    <source>
        <dbReference type="Proteomes" id="UP000027616"/>
    </source>
</evidence>
<dbReference type="GO" id="GO:0004558">
    <property type="term" value="F:alpha-1,4-glucosidase activity"/>
    <property type="evidence" value="ECO:0007669"/>
    <property type="project" value="UniProtKB-EC"/>
</dbReference>
<dbReference type="InterPro" id="IPR000322">
    <property type="entry name" value="Glyco_hydro_31_TIM"/>
</dbReference>
<keyword evidence="5" id="KW-0732">Signal</keyword>
<organism evidence="8 9">
    <name type="scientific">Mucinivorans hirudinis</name>
    <dbReference type="NCBI Taxonomy" id="1433126"/>
    <lineage>
        <taxon>Bacteria</taxon>
        <taxon>Pseudomonadati</taxon>
        <taxon>Bacteroidota</taxon>
        <taxon>Bacteroidia</taxon>
        <taxon>Bacteroidales</taxon>
        <taxon>Rikenellaceae</taxon>
        <taxon>Mucinivorans</taxon>
    </lineage>
</organism>
<feature type="domain" description="Glycosyl hydrolase family 31 C-terminal" evidence="7">
    <location>
        <begin position="446"/>
        <end position="529"/>
    </location>
</feature>
<dbReference type="OrthoDB" id="176168at2"/>
<dbReference type="STRING" id="1433126.BN938_1182"/>
<feature type="signal peptide" evidence="5">
    <location>
        <begin position="1"/>
        <end position="18"/>
    </location>
</feature>
<gene>
    <name evidence="8" type="ORF">BN938_1182</name>
</gene>
<evidence type="ECO:0000256" key="5">
    <source>
        <dbReference type="SAM" id="SignalP"/>
    </source>
</evidence>
<dbReference type="Gene3D" id="2.60.40.1180">
    <property type="entry name" value="Golgi alpha-mannosidase II"/>
    <property type="match status" value="1"/>
</dbReference>
<dbReference type="PANTHER" id="PTHR43053">
    <property type="entry name" value="GLYCOSIDASE FAMILY 31"/>
    <property type="match status" value="1"/>
</dbReference>
<evidence type="ECO:0000259" key="7">
    <source>
        <dbReference type="Pfam" id="PF21365"/>
    </source>
</evidence>
<accession>A0A060R7L0</accession>
<protein>
    <submittedName>
        <fullName evidence="8">Alpha-glucosidase</fullName>
        <ecNumber evidence="8">3.2.1.20</ecNumber>
    </submittedName>
</protein>
<dbReference type="KEGG" id="rbc:BN938_1182"/>
<dbReference type="Pfam" id="PF21365">
    <property type="entry name" value="Glyco_hydro_31_3rd"/>
    <property type="match status" value="1"/>
</dbReference>
<feature type="domain" description="Glycoside hydrolase family 31 TIM barrel" evidence="6">
    <location>
        <begin position="143"/>
        <end position="436"/>
    </location>
</feature>